<dbReference type="EMBL" id="KZ772706">
    <property type="protein sequence ID" value="PTQ41491.1"/>
    <property type="molecule type" value="Genomic_DNA"/>
</dbReference>
<dbReference type="PANTHER" id="PTHR31681">
    <property type="entry name" value="C2H2-LIKE ZINC FINGER PROTEIN"/>
    <property type="match status" value="1"/>
</dbReference>
<feature type="domain" description="C2H2-type" evidence="2">
    <location>
        <begin position="4"/>
        <end position="32"/>
    </location>
</feature>
<evidence type="ECO:0000256" key="1">
    <source>
        <dbReference type="PROSITE-ProRule" id="PRU00042"/>
    </source>
</evidence>
<evidence type="ECO:0000259" key="2">
    <source>
        <dbReference type="PROSITE" id="PS50157"/>
    </source>
</evidence>
<dbReference type="Gramene" id="Mp6g04430.1">
    <property type="protein sequence ID" value="Mp6g04430.1.cds"/>
    <property type="gene ID" value="Mp6g04430"/>
</dbReference>
<dbReference type="Pfam" id="PF00644">
    <property type="entry name" value="PARP"/>
    <property type="match status" value="1"/>
</dbReference>
<protein>
    <recommendedName>
        <fullName evidence="2">C2H2-type domain-containing protein</fullName>
    </recommendedName>
</protein>
<dbReference type="Gene3D" id="3.90.228.10">
    <property type="match status" value="1"/>
</dbReference>
<dbReference type="PROSITE" id="PS50157">
    <property type="entry name" value="ZINC_FINGER_C2H2_2"/>
    <property type="match status" value="2"/>
</dbReference>
<keyword evidence="1" id="KW-0863">Zinc-finger</keyword>
<dbReference type="InterPro" id="IPR013087">
    <property type="entry name" value="Znf_C2H2_type"/>
</dbReference>
<dbReference type="Gene3D" id="6.20.320.10">
    <property type="match status" value="1"/>
</dbReference>
<dbReference type="PANTHER" id="PTHR31681:SF3">
    <property type="entry name" value="OS04G0690100 PROTEIN"/>
    <property type="match status" value="1"/>
</dbReference>
<dbReference type="Proteomes" id="UP000244005">
    <property type="component" value="Unassembled WGS sequence"/>
</dbReference>
<keyword evidence="1" id="KW-0479">Metal-binding</keyword>
<dbReference type="InterPro" id="IPR036236">
    <property type="entry name" value="Znf_C2H2_sf"/>
</dbReference>
<dbReference type="SUPFAM" id="SSF56399">
    <property type="entry name" value="ADP-ribosylation"/>
    <property type="match status" value="1"/>
</dbReference>
<dbReference type="OrthoDB" id="9514740at2759"/>
<dbReference type="SUPFAM" id="SSF57667">
    <property type="entry name" value="beta-beta-alpha zinc fingers"/>
    <property type="match status" value="1"/>
</dbReference>
<gene>
    <name evidence="3" type="ORF">MARPO_0034s0076</name>
</gene>
<dbReference type="AlphaFoldDB" id="A0A2R6X5V8"/>
<dbReference type="Gene3D" id="3.30.160.60">
    <property type="entry name" value="Classic Zinc Finger"/>
    <property type="match status" value="1"/>
</dbReference>
<dbReference type="SMART" id="SM00355">
    <property type="entry name" value="ZnF_C2H2"/>
    <property type="match status" value="4"/>
</dbReference>
<evidence type="ECO:0000313" key="4">
    <source>
        <dbReference type="Proteomes" id="UP000244005"/>
    </source>
</evidence>
<keyword evidence="4" id="KW-1185">Reference proteome</keyword>
<dbReference type="OMA" id="FACFEEY"/>
<proteinExistence type="predicted"/>
<evidence type="ECO:0000313" key="3">
    <source>
        <dbReference type="EMBL" id="PTQ41491.1"/>
    </source>
</evidence>
<feature type="domain" description="C2H2-type" evidence="2">
    <location>
        <begin position="81"/>
        <end position="109"/>
    </location>
</feature>
<dbReference type="GO" id="GO:0003950">
    <property type="term" value="F:NAD+ poly-ADP-ribosyltransferase activity"/>
    <property type="evidence" value="ECO:0007669"/>
    <property type="project" value="InterPro"/>
</dbReference>
<sequence>MVMIICEKCSRRFETSSAYSQHCADSHKVEPQRLKCIYGCERLFRDVEAMNKHKEAKHAEGVDEFVQTTTTVIPPQKVLQFVCEECGVDFETLANLRAHQVDRQDGEHIRISNEVGSKKCESCDKVFDCEDSLEQHFVSNHAVIQLPPTEKRRISVERKFFNQWKKGTTVDITVQSVFKIYNSAWRAARYAKYRSEIEANSRGQGDILGNEHQLFHGTSLACELGSPSQGAKLCNLNNCNMCSILRRGFKLAKAATNKWQRYGRGIYTTPTSGKSDDYIPAASERRAVFVCKVLTGKQYRTKTNYLGLTSPPQGFDSVWGEPGVNLNYDEVVVYNSRAILPSYIIVYTKHSSHQPQRSRASSIFLEAEGVNLGVRRVQAFCCIVILIRISLFR</sequence>
<accession>A0A2R6X5V8</accession>
<name>A0A2R6X5V8_MARPO</name>
<dbReference type="PROSITE" id="PS00028">
    <property type="entry name" value="ZINC_FINGER_C2H2_1"/>
    <property type="match status" value="3"/>
</dbReference>
<dbReference type="InterPro" id="IPR012317">
    <property type="entry name" value="Poly(ADP-ribose)pol_cat_dom"/>
</dbReference>
<organism evidence="3 4">
    <name type="scientific">Marchantia polymorpha</name>
    <name type="common">Common liverwort</name>
    <name type="synonym">Marchantia aquatica</name>
    <dbReference type="NCBI Taxonomy" id="3197"/>
    <lineage>
        <taxon>Eukaryota</taxon>
        <taxon>Viridiplantae</taxon>
        <taxon>Streptophyta</taxon>
        <taxon>Embryophyta</taxon>
        <taxon>Marchantiophyta</taxon>
        <taxon>Marchantiopsida</taxon>
        <taxon>Marchantiidae</taxon>
        <taxon>Marchantiales</taxon>
        <taxon>Marchantiaceae</taxon>
        <taxon>Marchantia</taxon>
    </lineage>
</organism>
<dbReference type="GO" id="GO:0008270">
    <property type="term" value="F:zinc ion binding"/>
    <property type="evidence" value="ECO:0007669"/>
    <property type="project" value="UniProtKB-KW"/>
</dbReference>
<keyword evidence="1" id="KW-0862">Zinc</keyword>
<reference evidence="4" key="1">
    <citation type="journal article" date="2017" name="Cell">
        <title>Insights into land plant evolution garnered from the Marchantia polymorpha genome.</title>
        <authorList>
            <person name="Bowman J.L."/>
            <person name="Kohchi T."/>
            <person name="Yamato K.T."/>
            <person name="Jenkins J."/>
            <person name="Shu S."/>
            <person name="Ishizaki K."/>
            <person name="Yamaoka S."/>
            <person name="Nishihama R."/>
            <person name="Nakamura Y."/>
            <person name="Berger F."/>
            <person name="Adam C."/>
            <person name="Aki S.S."/>
            <person name="Althoff F."/>
            <person name="Araki T."/>
            <person name="Arteaga-Vazquez M.A."/>
            <person name="Balasubrmanian S."/>
            <person name="Barry K."/>
            <person name="Bauer D."/>
            <person name="Boehm C.R."/>
            <person name="Briginshaw L."/>
            <person name="Caballero-Perez J."/>
            <person name="Catarino B."/>
            <person name="Chen F."/>
            <person name="Chiyoda S."/>
            <person name="Chovatia M."/>
            <person name="Davies K.M."/>
            <person name="Delmans M."/>
            <person name="Demura T."/>
            <person name="Dierschke T."/>
            <person name="Dolan L."/>
            <person name="Dorantes-Acosta A.E."/>
            <person name="Eklund D.M."/>
            <person name="Florent S.N."/>
            <person name="Flores-Sandoval E."/>
            <person name="Fujiyama A."/>
            <person name="Fukuzawa H."/>
            <person name="Galik B."/>
            <person name="Grimanelli D."/>
            <person name="Grimwood J."/>
            <person name="Grossniklaus U."/>
            <person name="Hamada T."/>
            <person name="Haseloff J."/>
            <person name="Hetherington A.J."/>
            <person name="Higo A."/>
            <person name="Hirakawa Y."/>
            <person name="Hundley H.N."/>
            <person name="Ikeda Y."/>
            <person name="Inoue K."/>
            <person name="Inoue S.I."/>
            <person name="Ishida S."/>
            <person name="Jia Q."/>
            <person name="Kakita M."/>
            <person name="Kanazawa T."/>
            <person name="Kawai Y."/>
            <person name="Kawashima T."/>
            <person name="Kennedy M."/>
            <person name="Kinose K."/>
            <person name="Kinoshita T."/>
            <person name="Kohara Y."/>
            <person name="Koide E."/>
            <person name="Komatsu K."/>
            <person name="Kopischke S."/>
            <person name="Kubo M."/>
            <person name="Kyozuka J."/>
            <person name="Lagercrantz U."/>
            <person name="Lin S.S."/>
            <person name="Lindquist E."/>
            <person name="Lipzen A.M."/>
            <person name="Lu C.W."/>
            <person name="De Luna E."/>
            <person name="Martienssen R.A."/>
            <person name="Minamino N."/>
            <person name="Mizutani M."/>
            <person name="Mizutani M."/>
            <person name="Mochizuki N."/>
            <person name="Monte I."/>
            <person name="Mosher R."/>
            <person name="Nagasaki H."/>
            <person name="Nakagami H."/>
            <person name="Naramoto S."/>
            <person name="Nishitani K."/>
            <person name="Ohtani M."/>
            <person name="Okamoto T."/>
            <person name="Okumura M."/>
            <person name="Phillips J."/>
            <person name="Pollak B."/>
            <person name="Reinders A."/>
            <person name="Rovekamp M."/>
            <person name="Sano R."/>
            <person name="Sawa S."/>
            <person name="Schmid M.W."/>
            <person name="Shirakawa M."/>
            <person name="Solano R."/>
            <person name="Spunde A."/>
            <person name="Suetsugu N."/>
            <person name="Sugano S."/>
            <person name="Sugiyama A."/>
            <person name="Sun R."/>
            <person name="Suzuki Y."/>
            <person name="Takenaka M."/>
            <person name="Takezawa D."/>
            <person name="Tomogane H."/>
            <person name="Tsuzuki M."/>
            <person name="Ueda T."/>
            <person name="Umeda M."/>
            <person name="Ward J.M."/>
            <person name="Watanabe Y."/>
            <person name="Yazaki K."/>
            <person name="Yokoyama R."/>
            <person name="Yoshitake Y."/>
            <person name="Yotsui I."/>
            <person name="Zachgo S."/>
            <person name="Schmutz J."/>
        </authorList>
    </citation>
    <scope>NUCLEOTIDE SEQUENCE [LARGE SCALE GENOMIC DNA]</scope>
    <source>
        <strain evidence="4">Tak-1</strain>
    </source>
</reference>